<dbReference type="SMART" id="SM00382">
    <property type="entry name" value="AAA"/>
    <property type="match status" value="1"/>
</dbReference>
<dbReference type="InterPro" id="IPR003593">
    <property type="entry name" value="AAA+_ATPase"/>
</dbReference>
<evidence type="ECO:0000256" key="6">
    <source>
        <dbReference type="ARBA" id="ARBA00022840"/>
    </source>
</evidence>
<dbReference type="PANTHER" id="PTHR43394">
    <property type="entry name" value="ATP-DEPENDENT PERMEASE MDL1, MITOCHONDRIAL"/>
    <property type="match status" value="1"/>
</dbReference>
<dbReference type="Gene3D" id="3.40.50.300">
    <property type="entry name" value="P-loop containing nucleotide triphosphate hydrolases"/>
    <property type="match status" value="1"/>
</dbReference>
<keyword evidence="6" id="KW-0067">ATP-binding</keyword>
<evidence type="ECO:0000256" key="8">
    <source>
        <dbReference type="ARBA" id="ARBA00023136"/>
    </source>
</evidence>
<dbReference type="SUPFAM" id="SSF46785">
    <property type="entry name" value="Winged helix' DNA-binding domain"/>
    <property type="match status" value="1"/>
</dbReference>
<reference evidence="12" key="1">
    <citation type="submission" date="2020-08" db="EMBL/GenBank/DDBJ databases">
        <title>Spodoptera exigua strain:BAW_Kor-Di-RS1 Genome sequencing and assembly.</title>
        <authorList>
            <person name="Kim J."/>
            <person name="Nam H.Y."/>
            <person name="Kwon M."/>
            <person name="Choi J.H."/>
            <person name="Cho S.R."/>
            <person name="Kim G.-H."/>
        </authorList>
    </citation>
    <scope>NUCLEOTIDE SEQUENCE</scope>
    <source>
        <strain evidence="12">BAW_Kor-Di-RS1</strain>
        <tissue evidence="12">Whole-body</tissue>
    </source>
</reference>
<dbReference type="Pfam" id="PF00005">
    <property type="entry name" value="ABC_tran"/>
    <property type="match status" value="1"/>
</dbReference>
<evidence type="ECO:0000259" key="11">
    <source>
        <dbReference type="SMART" id="SM00382"/>
    </source>
</evidence>
<dbReference type="InterPro" id="IPR036640">
    <property type="entry name" value="ABC1_TM_sf"/>
</dbReference>
<evidence type="ECO:0000256" key="9">
    <source>
        <dbReference type="SAM" id="Phobius"/>
    </source>
</evidence>
<dbReference type="FunFam" id="3.40.50.300:FF:000221">
    <property type="entry name" value="Multidrug ABC transporter ATP-binding protein"/>
    <property type="match status" value="1"/>
</dbReference>
<dbReference type="SUPFAM" id="SSF52540">
    <property type="entry name" value="P-loop containing nucleoside triphosphate hydrolases"/>
    <property type="match status" value="1"/>
</dbReference>
<evidence type="ECO:0000256" key="3">
    <source>
        <dbReference type="ARBA" id="ARBA00022475"/>
    </source>
</evidence>
<comment type="caution">
    <text evidence="12">The sequence shown here is derived from an EMBL/GenBank/DDBJ whole genome shotgun (WGS) entry which is preliminary data.</text>
</comment>
<dbReference type="PROSITE" id="PS00211">
    <property type="entry name" value="ABC_TRANSPORTER_1"/>
    <property type="match status" value="1"/>
</dbReference>
<evidence type="ECO:0000256" key="1">
    <source>
        <dbReference type="ARBA" id="ARBA00004651"/>
    </source>
</evidence>
<keyword evidence="5" id="KW-0547">Nucleotide-binding</keyword>
<dbReference type="InterPro" id="IPR036388">
    <property type="entry name" value="WH-like_DNA-bd_sf"/>
</dbReference>
<gene>
    <name evidence="12" type="ORF">HW555_014047</name>
</gene>
<feature type="domain" description="AAA+ ATPase" evidence="11">
    <location>
        <begin position="464"/>
        <end position="650"/>
    </location>
</feature>
<sequence length="690" mass="75543">MSFAEEAEQELIRLMIQNRNSAFSRLEKSNQGEAIVIKFLDRYGEPTSPKHLAESLNLSSARIAVVLGSLEKKGQIARTMDPNDRRRINVTLTECGKKVAKLEKKEMRDKIVQIFKQMGEEDTKKFIELTAKFVDYSQKLSRKEEDVGIQQGGLEYSTPEKIRKTTLQGIEMFMTDDEKKTIEENYTLTTQKVDGKEVDVYKLDLQDGMTEAKLADIFDLPMMMLASSQAKDSTDAGEAKKILDDYTAISKDAAKAQQLGEEAAALGEQAKAAGEAAASATDMATAAEKGAEAQGLAAQAQAKGAEAQTLANSIKTANDAMPTKVEAAREATEKSLGDLGSNSMRTVGIQLTLAEYKALDVNTQQIQTDYMIKTVGDMMAFITYTMMIVMAFMMLSMVSIILPRANVAAGRVEEVLETVPTIKDPEKPKDNHDFKGEVKFEGVQFRYGDADEDVLHHINFVAKPGQTTALIGSTGSGKSTIVNLIPRLFDVTGGRITIDGIDVREMTLHKLHEIIGFVPQKGILFSGDIASNIKFGDAAISDEQMKKAAVIAQAEEFIDSNEKGYSREISQGGTNVSGGQKQRLSIARALAKNPKILIFDDSFSALDNKTDVALRKALSENIKDATQIIVAQKISTIIHADNIVVLNEGRVVAQGTHEELMETSNVYQEIAQSQLSNSELGIEEADFFQV</sequence>
<dbReference type="Pfam" id="PF01047">
    <property type="entry name" value="MarR"/>
    <property type="match status" value="1"/>
</dbReference>
<dbReference type="GO" id="GO:0015421">
    <property type="term" value="F:ABC-type oligopeptide transporter activity"/>
    <property type="evidence" value="ECO:0007669"/>
    <property type="project" value="TreeGrafter"/>
</dbReference>
<keyword evidence="8 9" id="KW-0472">Membrane</keyword>
<dbReference type="InterPro" id="IPR036390">
    <property type="entry name" value="WH_DNA-bd_sf"/>
</dbReference>
<dbReference type="InterPro" id="IPR003439">
    <property type="entry name" value="ABC_transporter-like_ATP-bd"/>
</dbReference>
<dbReference type="InterPro" id="IPR039421">
    <property type="entry name" value="Type_1_exporter"/>
</dbReference>
<dbReference type="GO" id="GO:0016887">
    <property type="term" value="F:ATP hydrolysis activity"/>
    <property type="evidence" value="ECO:0007669"/>
    <property type="project" value="InterPro"/>
</dbReference>
<dbReference type="InterPro" id="IPR017871">
    <property type="entry name" value="ABC_transporter-like_CS"/>
</dbReference>
<feature type="transmembrane region" description="Helical" evidence="9">
    <location>
        <begin position="381"/>
        <end position="402"/>
    </location>
</feature>
<comment type="subcellular location">
    <subcellularLocation>
        <location evidence="1">Cell membrane</location>
        <topology evidence="1">Multi-pass membrane protein</topology>
    </subcellularLocation>
</comment>
<proteinExistence type="predicted"/>
<dbReference type="SUPFAM" id="SSF90123">
    <property type="entry name" value="ABC transporter transmembrane region"/>
    <property type="match status" value="1"/>
</dbReference>
<dbReference type="GO" id="GO:0005886">
    <property type="term" value="C:plasma membrane"/>
    <property type="evidence" value="ECO:0007669"/>
    <property type="project" value="UniProtKB-SubCell"/>
</dbReference>
<dbReference type="PANTHER" id="PTHR43394:SF1">
    <property type="entry name" value="ATP-BINDING CASSETTE SUB-FAMILY B MEMBER 10, MITOCHONDRIAL"/>
    <property type="match status" value="1"/>
</dbReference>
<accession>A0A835G0D2</accession>
<keyword evidence="13" id="KW-1185">Reference proteome</keyword>
<evidence type="ECO:0000256" key="5">
    <source>
        <dbReference type="ARBA" id="ARBA00022741"/>
    </source>
</evidence>
<dbReference type="PRINTS" id="PR00598">
    <property type="entry name" value="HTHMARR"/>
</dbReference>
<dbReference type="AlphaFoldDB" id="A0A835G0D2"/>
<dbReference type="GO" id="GO:0005524">
    <property type="term" value="F:ATP binding"/>
    <property type="evidence" value="ECO:0007669"/>
    <property type="project" value="UniProtKB-KW"/>
</dbReference>
<dbReference type="InterPro" id="IPR000835">
    <property type="entry name" value="HTH_MarR-typ"/>
</dbReference>
<protein>
    <submittedName>
        <fullName evidence="12">Uncharacterized protein</fullName>
    </submittedName>
</protein>
<dbReference type="SMART" id="SM00347">
    <property type="entry name" value="HTH_MARR"/>
    <property type="match status" value="1"/>
</dbReference>
<evidence type="ECO:0000259" key="10">
    <source>
        <dbReference type="SMART" id="SM00347"/>
    </source>
</evidence>
<evidence type="ECO:0000313" key="13">
    <source>
        <dbReference type="Proteomes" id="UP000648187"/>
    </source>
</evidence>
<evidence type="ECO:0000256" key="2">
    <source>
        <dbReference type="ARBA" id="ARBA00022448"/>
    </source>
</evidence>
<feature type="domain" description="HTH marR-type" evidence="10">
    <location>
        <begin position="22"/>
        <end position="123"/>
    </location>
</feature>
<evidence type="ECO:0000256" key="7">
    <source>
        <dbReference type="ARBA" id="ARBA00022989"/>
    </source>
</evidence>
<dbReference type="InterPro" id="IPR027417">
    <property type="entry name" value="P-loop_NTPase"/>
</dbReference>
<dbReference type="Proteomes" id="UP000648187">
    <property type="component" value="Unassembled WGS sequence"/>
</dbReference>
<keyword evidence="3" id="KW-1003">Cell membrane</keyword>
<name>A0A835G0D2_SPOEX</name>
<organism evidence="12 13">
    <name type="scientific">Spodoptera exigua</name>
    <name type="common">Beet armyworm</name>
    <name type="synonym">Noctua fulgens</name>
    <dbReference type="NCBI Taxonomy" id="7107"/>
    <lineage>
        <taxon>Eukaryota</taxon>
        <taxon>Metazoa</taxon>
        <taxon>Ecdysozoa</taxon>
        <taxon>Arthropoda</taxon>
        <taxon>Hexapoda</taxon>
        <taxon>Insecta</taxon>
        <taxon>Pterygota</taxon>
        <taxon>Neoptera</taxon>
        <taxon>Endopterygota</taxon>
        <taxon>Lepidoptera</taxon>
        <taxon>Glossata</taxon>
        <taxon>Ditrysia</taxon>
        <taxon>Noctuoidea</taxon>
        <taxon>Noctuidae</taxon>
        <taxon>Amphipyrinae</taxon>
        <taxon>Spodoptera</taxon>
    </lineage>
</organism>
<dbReference type="Gene3D" id="1.10.10.10">
    <property type="entry name" value="Winged helix-like DNA-binding domain superfamily/Winged helix DNA-binding domain"/>
    <property type="match status" value="1"/>
</dbReference>
<dbReference type="EMBL" id="JACKWZ010000834">
    <property type="protein sequence ID" value="KAF9405020.1"/>
    <property type="molecule type" value="Genomic_DNA"/>
</dbReference>
<dbReference type="GO" id="GO:0003700">
    <property type="term" value="F:DNA-binding transcription factor activity"/>
    <property type="evidence" value="ECO:0007669"/>
    <property type="project" value="InterPro"/>
</dbReference>
<keyword evidence="7 9" id="KW-1133">Transmembrane helix</keyword>
<dbReference type="Gene3D" id="1.20.1560.10">
    <property type="entry name" value="ABC transporter type 1, transmembrane domain"/>
    <property type="match status" value="1"/>
</dbReference>
<keyword evidence="2" id="KW-0813">Transport</keyword>
<evidence type="ECO:0000256" key="4">
    <source>
        <dbReference type="ARBA" id="ARBA00022692"/>
    </source>
</evidence>
<keyword evidence="4 9" id="KW-0812">Transmembrane</keyword>
<evidence type="ECO:0000313" key="12">
    <source>
        <dbReference type="EMBL" id="KAF9405020.1"/>
    </source>
</evidence>